<keyword evidence="4" id="KW-1185">Reference proteome</keyword>
<evidence type="ECO:0000313" key="3">
    <source>
        <dbReference type="EMBL" id="MBC5722523.1"/>
    </source>
</evidence>
<dbReference type="EMBL" id="JACOPO010000003">
    <property type="protein sequence ID" value="MBC5722523.1"/>
    <property type="molecule type" value="Genomic_DNA"/>
</dbReference>
<accession>A0A8J6JAA2</accession>
<organism evidence="3 4">
    <name type="scientific">Flintibacter hominis</name>
    <dbReference type="NCBI Taxonomy" id="2763048"/>
    <lineage>
        <taxon>Bacteria</taxon>
        <taxon>Bacillati</taxon>
        <taxon>Bacillota</taxon>
        <taxon>Clostridia</taxon>
        <taxon>Eubacteriales</taxon>
        <taxon>Flintibacter</taxon>
    </lineage>
</organism>
<dbReference type="AlphaFoldDB" id="A0A8J6JAA2"/>
<dbReference type="RefSeq" id="WP_186852615.1">
    <property type="nucleotide sequence ID" value="NZ_JACOPO010000003.1"/>
</dbReference>
<feature type="compositionally biased region" description="Polar residues" evidence="1">
    <location>
        <begin position="47"/>
        <end position="59"/>
    </location>
</feature>
<protein>
    <submittedName>
        <fullName evidence="3">Uncharacterized protein</fullName>
    </submittedName>
</protein>
<gene>
    <name evidence="3" type="ORF">H8S11_06835</name>
</gene>
<name>A0A8J6JAA2_9FIRM</name>
<evidence type="ECO:0000313" key="4">
    <source>
        <dbReference type="Proteomes" id="UP000628736"/>
    </source>
</evidence>
<sequence length="143" mass="14942">MRNWIRAILVPLSTLAILLLAACGQQTVGSATSPPTLTPADQWPDNRFTQSIPKPSSGTVTAVSEGNSAGYQIFAVYLDDIGEAEVDAYLQAVQEAGFQSVHDTLGIAMENAVALGELFYNGEVSLSVAASGSSLNLAISLPE</sequence>
<feature type="chain" id="PRO_5038583931" evidence="2">
    <location>
        <begin position="22"/>
        <end position="143"/>
    </location>
</feature>
<dbReference type="PROSITE" id="PS51257">
    <property type="entry name" value="PROKAR_LIPOPROTEIN"/>
    <property type="match status" value="1"/>
</dbReference>
<evidence type="ECO:0000256" key="2">
    <source>
        <dbReference type="SAM" id="SignalP"/>
    </source>
</evidence>
<proteinExistence type="predicted"/>
<evidence type="ECO:0000256" key="1">
    <source>
        <dbReference type="SAM" id="MobiDB-lite"/>
    </source>
</evidence>
<feature type="region of interest" description="Disordered" evidence="1">
    <location>
        <begin position="31"/>
        <end position="59"/>
    </location>
</feature>
<dbReference type="Proteomes" id="UP000628736">
    <property type="component" value="Unassembled WGS sequence"/>
</dbReference>
<reference evidence="3" key="1">
    <citation type="submission" date="2020-08" db="EMBL/GenBank/DDBJ databases">
        <title>Genome public.</title>
        <authorList>
            <person name="Liu C."/>
            <person name="Sun Q."/>
        </authorList>
    </citation>
    <scope>NUCLEOTIDE SEQUENCE</scope>
    <source>
        <strain evidence="3">NSJ-23</strain>
    </source>
</reference>
<feature type="signal peptide" evidence="2">
    <location>
        <begin position="1"/>
        <end position="21"/>
    </location>
</feature>
<keyword evidence="2" id="KW-0732">Signal</keyword>
<comment type="caution">
    <text evidence="3">The sequence shown here is derived from an EMBL/GenBank/DDBJ whole genome shotgun (WGS) entry which is preliminary data.</text>
</comment>